<evidence type="ECO:0000313" key="2">
    <source>
        <dbReference type="Proteomes" id="UP001138500"/>
    </source>
</evidence>
<reference evidence="1 2" key="1">
    <citation type="journal article" date="2018" name="IMA Fungus">
        <title>IMA Genome-F 10: Nine draft genome sequences of Claviceps purpurea s.lat., including C. arundinis, C. humidiphila, and C. cf. spartinae, pseudomolecules for the pitch canker pathogen Fusarium circinatum, draft genome of Davidsoniella eucalypti, Grosmannia galeiformis, Quambalaria eucalypti, and Teratosphaeria destructans.</title>
        <authorList>
            <person name="Wingfield B.D."/>
            <person name="Liu M."/>
            <person name="Nguyen H.D."/>
            <person name="Lane F.A."/>
            <person name="Morgan S.W."/>
            <person name="De Vos L."/>
            <person name="Wilken P.M."/>
            <person name="Duong T.A."/>
            <person name="Aylward J."/>
            <person name="Coetzee M.P."/>
            <person name="Dadej K."/>
            <person name="De Beer Z.W."/>
            <person name="Findlay W."/>
            <person name="Havenga M."/>
            <person name="Kolarik M."/>
            <person name="Menzies J.G."/>
            <person name="Naidoo K."/>
            <person name="Pochopski O."/>
            <person name="Shoukouhi P."/>
            <person name="Santana Q.C."/>
            <person name="Seifert K.A."/>
            <person name="Soal N."/>
            <person name="Steenkamp E.T."/>
            <person name="Tatham C.T."/>
            <person name="van der Nest M.A."/>
            <person name="Wingfield M.J."/>
        </authorList>
    </citation>
    <scope>NUCLEOTIDE SEQUENCE [LARGE SCALE GENOMIC DNA]</scope>
    <source>
        <strain evidence="1">CMW44962</strain>
    </source>
</reference>
<proteinExistence type="predicted"/>
<dbReference type="GO" id="GO:0004497">
    <property type="term" value="F:monooxygenase activity"/>
    <property type="evidence" value="ECO:0007669"/>
    <property type="project" value="UniProtKB-KW"/>
</dbReference>
<dbReference type="Proteomes" id="UP001138500">
    <property type="component" value="Unassembled WGS sequence"/>
</dbReference>
<keyword evidence="2" id="KW-1185">Reference proteome</keyword>
<gene>
    <name evidence="1" type="ORF">Tdes44962_MAKER05945</name>
</gene>
<name>A0A9W7VY88_9PEZI</name>
<keyword evidence="1" id="KW-0560">Oxidoreductase</keyword>
<keyword evidence="1" id="KW-0503">Monooxygenase</keyword>
<dbReference type="OrthoDB" id="655030at2759"/>
<protein>
    <submittedName>
        <fullName evidence="1">Monooxygenase</fullName>
    </submittedName>
</protein>
<dbReference type="EMBL" id="RIBY02002500">
    <property type="protein sequence ID" value="KAH9810918.1"/>
    <property type="molecule type" value="Genomic_DNA"/>
</dbReference>
<sequence length="70" mass="7796">MHDSVELANAIQGHGLDSLDAAVIEHEQAMFPRAAEHIADGPNQWRMLTAFDALKDVLKLFAPRENMARL</sequence>
<accession>A0A9W7VY88</accession>
<comment type="caution">
    <text evidence="1">The sequence shown here is derived from an EMBL/GenBank/DDBJ whole genome shotgun (WGS) entry which is preliminary data.</text>
</comment>
<reference evidence="1 2" key="2">
    <citation type="journal article" date="2021" name="Curr. Genet.">
        <title>Genetic response to nitrogen starvation in the aggressive Eucalyptus foliar pathogen Teratosphaeria destructans.</title>
        <authorList>
            <person name="Havenga M."/>
            <person name="Wingfield B.D."/>
            <person name="Wingfield M.J."/>
            <person name="Dreyer L.L."/>
            <person name="Roets F."/>
            <person name="Aylward J."/>
        </authorList>
    </citation>
    <scope>NUCLEOTIDE SEQUENCE [LARGE SCALE GENOMIC DNA]</scope>
    <source>
        <strain evidence="1">CMW44962</strain>
    </source>
</reference>
<evidence type="ECO:0000313" key="1">
    <source>
        <dbReference type="EMBL" id="KAH9810918.1"/>
    </source>
</evidence>
<organism evidence="1 2">
    <name type="scientific">Teratosphaeria destructans</name>
    <dbReference type="NCBI Taxonomy" id="418781"/>
    <lineage>
        <taxon>Eukaryota</taxon>
        <taxon>Fungi</taxon>
        <taxon>Dikarya</taxon>
        <taxon>Ascomycota</taxon>
        <taxon>Pezizomycotina</taxon>
        <taxon>Dothideomycetes</taxon>
        <taxon>Dothideomycetidae</taxon>
        <taxon>Mycosphaerellales</taxon>
        <taxon>Teratosphaeriaceae</taxon>
        <taxon>Teratosphaeria</taxon>
    </lineage>
</organism>
<dbReference type="AlphaFoldDB" id="A0A9W7VY88"/>